<sequence length="216" mass="23346">MQSQAIDMSGAAATATMALPAIYQQQLFAGNLQLQPNAIGGLTAVIPTSAMTTAGGIRLPQSIQIQQGQSLSHQQILRPQLQPQNLSTKVQGQVDGADDTEGEVCNTQINAPQQLQETDCRPKTTIPKKKIPKKKVREIEVVLQLDGADTSSDEDDDIDDDVDDDVDNEGGDGEGEEEPLNSEDDDEDAEDSSTLFEMDNVIVCQYDKVGPHQRVL</sequence>
<feature type="region of interest" description="Disordered" evidence="1">
    <location>
        <begin position="82"/>
        <end position="101"/>
    </location>
</feature>
<feature type="compositionally biased region" description="Polar residues" evidence="1">
    <location>
        <begin position="82"/>
        <end position="91"/>
    </location>
</feature>
<evidence type="ECO:0000256" key="1">
    <source>
        <dbReference type="SAM" id="MobiDB-lite"/>
    </source>
</evidence>
<protein>
    <submittedName>
        <fullName evidence="2">Uncharacterized protein</fullName>
    </submittedName>
</protein>
<dbReference type="PANTHER" id="PTHR12694">
    <property type="entry name" value="TRANSCRIPTION INITIATION FACTOR IIA SUBUNIT 1"/>
    <property type="match status" value="1"/>
</dbReference>
<dbReference type="AlphaFoldDB" id="A0A7J7ITD3"/>
<evidence type="ECO:0000313" key="2">
    <source>
        <dbReference type="EMBL" id="KAF6017169.1"/>
    </source>
</evidence>
<feature type="region of interest" description="Disordered" evidence="1">
    <location>
        <begin position="145"/>
        <end position="199"/>
    </location>
</feature>
<dbReference type="InterPro" id="IPR004855">
    <property type="entry name" value="TFIIA_asu/bsu"/>
</dbReference>
<keyword evidence="3" id="KW-1185">Reference proteome</keyword>
<dbReference type="EMBL" id="VXIV02003425">
    <property type="protein sequence ID" value="KAF6017169.1"/>
    <property type="molecule type" value="Genomic_DNA"/>
</dbReference>
<comment type="caution">
    <text evidence="2">The sequence shown here is derived from an EMBL/GenBank/DDBJ whole genome shotgun (WGS) entry which is preliminary data.</text>
</comment>
<organism evidence="2 3">
    <name type="scientific">Bugula neritina</name>
    <name type="common">Brown bryozoan</name>
    <name type="synonym">Sertularia neritina</name>
    <dbReference type="NCBI Taxonomy" id="10212"/>
    <lineage>
        <taxon>Eukaryota</taxon>
        <taxon>Metazoa</taxon>
        <taxon>Spiralia</taxon>
        <taxon>Lophotrochozoa</taxon>
        <taxon>Bryozoa</taxon>
        <taxon>Gymnolaemata</taxon>
        <taxon>Cheilostomatida</taxon>
        <taxon>Flustrina</taxon>
        <taxon>Buguloidea</taxon>
        <taxon>Bugulidae</taxon>
        <taxon>Bugula</taxon>
    </lineage>
</organism>
<dbReference type="GO" id="GO:0006367">
    <property type="term" value="P:transcription initiation at RNA polymerase II promoter"/>
    <property type="evidence" value="ECO:0007669"/>
    <property type="project" value="InterPro"/>
</dbReference>
<dbReference type="SMART" id="SM01371">
    <property type="entry name" value="TFIIA"/>
    <property type="match status" value="1"/>
</dbReference>
<proteinExistence type="predicted"/>
<dbReference type="PANTHER" id="PTHR12694:SF8">
    <property type="entry name" value="TRANSCRIPTION INITIATION FACTOR IIA SUBUNIT 1"/>
    <property type="match status" value="1"/>
</dbReference>
<reference evidence="2" key="1">
    <citation type="submission" date="2020-06" db="EMBL/GenBank/DDBJ databases">
        <title>Draft genome of Bugula neritina, a colonial animal packing powerful symbionts and potential medicines.</title>
        <authorList>
            <person name="Rayko M."/>
        </authorList>
    </citation>
    <scope>NUCLEOTIDE SEQUENCE [LARGE SCALE GENOMIC DNA]</scope>
    <source>
        <strain evidence="2">Kwan_BN1</strain>
    </source>
</reference>
<accession>A0A7J7ITD3</accession>
<gene>
    <name evidence="2" type="ORF">EB796_024499</name>
</gene>
<feature type="compositionally biased region" description="Acidic residues" evidence="1">
    <location>
        <begin position="151"/>
        <end position="191"/>
    </location>
</feature>
<name>A0A7J7ITD3_BUGNE</name>
<evidence type="ECO:0000313" key="3">
    <source>
        <dbReference type="Proteomes" id="UP000593567"/>
    </source>
</evidence>
<dbReference type="GO" id="GO:0005672">
    <property type="term" value="C:transcription factor TFIIA complex"/>
    <property type="evidence" value="ECO:0007669"/>
    <property type="project" value="InterPro"/>
</dbReference>
<dbReference type="Proteomes" id="UP000593567">
    <property type="component" value="Unassembled WGS sequence"/>
</dbReference>